<gene>
    <name evidence="1" type="ORF">FEAC_06620</name>
</gene>
<name>A0A0D8FW81_9ACTN</name>
<reference evidence="1 2" key="1">
    <citation type="submission" date="2015-01" db="EMBL/GenBank/DDBJ databases">
        <title>Draft genome of the acidophilic iron oxidizer Ferrimicrobium acidiphilum strain T23.</title>
        <authorList>
            <person name="Poehlein A."/>
            <person name="Eisen S."/>
            <person name="Schloemann M."/>
            <person name="Johnson B.D."/>
            <person name="Daniel R."/>
            <person name="Muehling M."/>
        </authorList>
    </citation>
    <scope>NUCLEOTIDE SEQUENCE [LARGE SCALE GENOMIC DNA]</scope>
    <source>
        <strain evidence="1 2">T23</strain>
    </source>
</reference>
<dbReference type="EMBL" id="JXUW01000004">
    <property type="protein sequence ID" value="KJE77553.1"/>
    <property type="molecule type" value="Genomic_DNA"/>
</dbReference>
<evidence type="ECO:0000313" key="1">
    <source>
        <dbReference type="EMBL" id="KJE77553.1"/>
    </source>
</evidence>
<protein>
    <submittedName>
        <fullName evidence="1">Uncharacterized protein</fullName>
    </submittedName>
</protein>
<dbReference type="Proteomes" id="UP000032336">
    <property type="component" value="Unassembled WGS sequence"/>
</dbReference>
<keyword evidence="2" id="KW-1185">Reference proteome</keyword>
<comment type="caution">
    <text evidence="1">The sequence shown here is derived from an EMBL/GenBank/DDBJ whole genome shotgun (WGS) entry which is preliminary data.</text>
</comment>
<evidence type="ECO:0000313" key="2">
    <source>
        <dbReference type="Proteomes" id="UP000032336"/>
    </source>
</evidence>
<accession>A0A0D8FW81</accession>
<proteinExistence type="predicted"/>
<organism evidence="1 2">
    <name type="scientific">Ferrimicrobium acidiphilum DSM 19497</name>
    <dbReference type="NCBI Taxonomy" id="1121877"/>
    <lineage>
        <taxon>Bacteria</taxon>
        <taxon>Bacillati</taxon>
        <taxon>Actinomycetota</taxon>
        <taxon>Acidimicrobiia</taxon>
        <taxon>Acidimicrobiales</taxon>
        <taxon>Acidimicrobiaceae</taxon>
        <taxon>Ferrimicrobium</taxon>
    </lineage>
</organism>
<sequence length="39" mass="4259">MDDPNFAAAFANAEASWLIEPICGARLNQLNIDLATRPK</sequence>
<dbReference type="STRING" id="1121877.FEAC_06620"/>
<dbReference type="AlphaFoldDB" id="A0A0D8FW81"/>